<reference evidence="1" key="1">
    <citation type="journal article" date="2023" name="GigaByte">
        <title>Genome assembly of the bearded iris, Iris pallida Lam.</title>
        <authorList>
            <person name="Bruccoleri R.E."/>
            <person name="Oakeley E.J."/>
            <person name="Faust A.M.E."/>
            <person name="Altorfer M."/>
            <person name="Dessus-Babus S."/>
            <person name="Burckhardt D."/>
            <person name="Oertli M."/>
            <person name="Naumann U."/>
            <person name="Petersen F."/>
            <person name="Wong J."/>
        </authorList>
    </citation>
    <scope>NUCLEOTIDE SEQUENCE</scope>
    <source>
        <strain evidence="1">GSM-AAB239-AS_SAM_17_03QT</strain>
    </source>
</reference>
<accession>A0AAX6FSY4</accession>
<protein>
    <submittedName>
        <fullName evidence="1">Formin-like protein 3 isoform X2</fullName>
    </submittedName>
</protein>
<dbReference type="AlphaFoldDB" id="A0AAX6FSY4"/>
<reference evidence="1" key="2">
    <citation type="submission" date="2023-04" db="EMBL/GenBank/DDBJ databases">
        <authorList>
            <person name="Bruccoleri R.E."/>
            <person name="Oakeley E.J."/>
            <person name="Faust A.-M."/>
            <person name="Dessus-Babus S."/>
            <person name="Altorfer M."/>
            <person name="Burckhardt D."/>
            <person name="Oertli M."/>
            <person name="Naumann U."/>
            <person name="Petersen F."/>
            <person name="Wong J."/>
        </authorList>
    </citation>
    <scope>NUCLEOTIDE SEQUENCE</scope>
    <source>
        <strain evidence="1">GSM-AAB239-AS_SAM_17_03QT</strain>
        <tissue evidence="1">Leaf</tissue>
    </source>
</reference>
<dbReference type="Proteomes" id="UP001140949">
    <property type="component" value="Unassembled WGS sequence"/>
</dbReference>
<organism evidence="1 2">
    <name type="scientific">Iris pallida</name>
    <name type="common">Sweet iris</name>
    <dbReference type="NCBI Taxonomy" id="29817"/>
    <lineage>
        <taxon>Eukaryota</taxon>
        <taxon>Viridiplantae</taxon>
        <taxon>Streptophyta</taxon>
        <taxon>Embryophyta</taxon>
        <taxon>Tracheophyta</taxon>
        <taxon>Spermatophyta</taxon>
        <taxon>Magnoliopsida</taxon>
        <taxon>Liliopsida</taxon>
        <taxon>Asparagales</taxon>
        <taxon>Iridaceae</taxon>
        <taxon>Iridoideae</taxon>
        <taxon>Irideae</taxon>
        <taxon>Iris</taxon>
    </lineage>
</organism>
<evidence type="ECO:0000313" key="2">
    <source>
        <dbReference type="Proteomes" id="UP001140949"/>
    </source>
</evidence>
<comment type="caution">
    <text evidence="1">The sequence shown here is derived from an EMBL/GenBank/DDBJ whole genome shotgun (WGS) entry which is preliminary data.</text>
</comment>
<sequence>MSMSTHFLPFYLHLHFFFPLVSDTPDSN</sequence>
<keyword evidence="2" id="KW-1185">Reference proteome</keyword>
<dbReference type="EMBL" id="JANAVB010026199">
    <property type="protein sequence ID" value="KAJ6819460.1"/>
    <property type="molecule type" value="Genomic_DNA"/>
</dbReference>
<evidence type="ECO:0000313" key="1">
    <source>
        <dbReference type="EMBL" id="KAJ6819460.1"/>
    </source>
</evidence>
<name>A0AAX6FSY4_IRIPA</name>
<proteinExistence type="predicted"/>
<gene>
    <name evidence="1" type="ORF">M6B38_402260</name>
</gene>